<dbReference type="GO" id="GO:0016282">
    <property type="term" value="C:eukaryotic 43S preinitiation complex"/>
    <property type="evidence" value="ECO:0007669"/>
    <property type="project" value="UniProtKB-UniRule"/>
</dbReference>
<dbReference type="GO" id="GO:0005852">
    <property type="term" value="C:eukaryotic translation initiation factor 3 complex"/>
    <property type="evidence" value="ECO:0007669"/>
    <property type="project" value="UniProtKB-UniRule"/>
</dbReference>
<keyword evidence="4 5" id="KW-0648">Protein biosynthesis</keyword>
<keyword evidence="2 5" id="KW-0396">Initiation factor</keyword>
<dbReference type="PIRSF" id="PIRSF037949">
    <property type="entry name" value="Transl_init_eIF-3_RNA-bind"/>
    <property type="match status" value="1"/>
</dbReference>
<dbReference type="InterPro" id="IPR024675">
    <property type="entry name" value="eIF3g_N"/>
</dbReference>
<dbReference type="Gene3D" id="3.30.70.330">
    <property type="match status" value="1"/>
</dbReference>
<reference evidence="9 10" key="1">
    <citation type="journal article" date="2018" name="Nat. Genet.">
        <title>The Rosa genome provides new insights in the design of modern roses.</title>
        <authorList>
            <person name="Bendahmane M."/>
        </authorList>
    </citation>
    <scope>NUCLEOTIDE SEQUENCE [LARGE SCALE GENOMIC DNA]</scope>
    <source>
        <strain evidence="10">cv. Old Blush</strain>
    </source>
</reference>
<protein>
    <recommendedName>
        <fullName evidence="5">Eukaryotic translation initiation factor 3 subunit G</fullName>
        <shortName evidence="5">eIF3g</shortName>
    </recommendedName>
    <alternativeName>
        <fullName evidence="5">Eukaryotic translation initiation factor 3 RNA-binding subunit</fullName>
        <shortName evidence="5">eIF-3 RNA-binding subunit</shortName>
    </alternativeName>
    <alternativeName>
        <fullName evidence="5">Eukaryotic translation initiation factor 3 subunit 4</fullName>
    </alternativeName>
</protein>
<organism evidence="9 10">
    <name type="scientific">Rosa chinensis</name>
    <name type="common">China rose</name>
    <dbReference type="NCBI Taxonomy" id="74649"/>
    <lineage>
        <taxon>Eukaryota</taxon>
        <taxon>Viridiplantae</taxon>
        <taxon>Streptophyta</taxon>
        <taxon>Embryophyta</taxon>
        <taxon>Tracheophyta</taxon>
        <taxon>Spermatophyta</taxon>
        <taxon>Magnoliopsida</taxon>
        <taxon>eudicotyledons</taxon>
        <taxon>Gunneridae</taxon>
        <taxon>Pentapetalae</taxon>
        <taxon>rosids</taxon>
        <taxon>fabids</taxon>
        <taxon>Rosales</taxon>
        <taxon>Rosaceae</taxon>
        <taxon>Rosoideae</taxon>
        <taxon>Rosoideae incertae sedis</taxon>
        <taxon>Rosa</taxon>
    </lineage>
</organism>
<feature type="region of interest" description="Disordered" evidence="7">
    <location>
        <begin position="107"/>
        <end position="132"/>
    </location>
</feature>
<comment type="function">
    <text evidence="5">RNA-binding component of the eukaryotic translation initiation factor 3 (eIF-3) complex, which is involved in protein synthesis of a specialized repertoire of mRNAs and, together with other initiation factors, stimulates binding of mRNA and methionyl-tRNAi to the 40S ribosome. The eIF-3 complex specifically targets and initiates translation of a subset of mRNAs involved in cell proliferation. This subunit can bind 18S rRNA.</text>
</comment>
<dbReference type="PANTHER" id="PTHR10352">
    <property type="entry name" value="EUKARYOTIC TRANSLATION INITIATION FACTOR 3 SUBUNIT G"/>
    <property type="match status" value="1"/>
</dbReference>
<dbReference type="CDD" id="cd12408">
    <property type="entry name" value="RRM_eIF3G_like"/>
    <property type="match status" value="1"/>
</dbReference>
<dbReference type="OMA" id="RICNAKG"/>
<keyword evidence="3 6" id="KW-0694">RNA-binding</keyword>
<dbReference type="SUPFAM" id="SSF54928">
    <property type="entry name" value="RNA-binding domain, RBD"/>
    <property type="match status" value="1"/>
</dbReference>
<dbReference type="GO" id="GO:0003743">
    <property type="term" value="F:translation initiation factor activity"/>
    <property type="evidence" value="ECO:0007669"/>
    <property type="project" value="UniProtKB-UniRule"/>
</dbReference>
<evidence type="ECO:0000256" key="2">
    <source>
        <dbReference type="ARBA" id="ARBA00022540"/>
    </source>
</evidence>
<keyword evidence="10" id="KW-1185">Reference proteome</keyword>
<dbReference type="InterPro" id="IPR035979">
    <property type="entry name" value="RBD_domain_sf"/>
</dbReference>
<feature type="domain" description="RRM" evidence="8">
    <location>
        <begin position="204"/>
        <end position="282"/>
    </location>
</feature>
<dbReference type="Pfam" id="PF12353">
    <property type="entry name" value="eIF3g"/>
    <property type="match status" value="1"/>
</dbReference>
<dbReference type="GO" id="GO:0033290">
    <property type="term" value="C:eukaryotic 48S preinitiation complex"/>
    <property type="evidence" value="ECO:0007669"/>
    <property type="project" value="UniProtKB-UniRule"/>
</dbReference>
<comment type="caution">
    <text evidence="9">The sequence shown here is derived from an EMBL/GenBank/DDBJ whole genome shotgun (WGS) entry which is preliminary data.</text>
</comment>
<dbReference type="PROSITE" id="PS50102">
    <property type="entry name" value="RRM"/>
    <property type="match status" value="1"/>
</dbReference>
<dbReference type="EMBL" id="PDCK01000043">
    <property type="protein sequence ID" value="PRQ34221.1"/>
    <property type="molecule type" value="Genomic_DNA"/>
</dbReference>
<keyword evidence="1 5" id="KW-0963">Cytoplasm</keyword>
<evidence type="ECO:0000256" key="7">
    <source>
        <dbReference type="SAM" id="MobiDB-lite"/>
    </source>
</evidence>
<name>A0A2P6QJ63_ROSCH</name>
<dbReference type="Gramene" id="PRQ34221">
    <property type="protein sequence ID" value="PRQ34221"/>
    <property type="gene ID" value="RchiOBHm_Chr5g0066441"/>
</dbReference>
<dbReference type="GO" id="GO:0003723">
    <property type="term" value="F:RNA binding"/>
    <property type="evidence" value="ECO:0007669"/>
    <property type="project" value="UniProtKB-UniRule"/>
</dbReference>
<dbReference type="CDD" id="cd12933">
    <property type="entry name" value="eIF3G"/>
    <property type="match status" value="1"/>
</dbReference>
<comment type="subunit">
    <text evidence="5">Component of the eukaryotic translation initiation factor 3 (eIF-3) complex.</text>
</comment>
<dbReference type="InterPro" id="IPR034240">
    <property type="entry name" value="eIF3G_RRM"/>
</dbReference>
<feature type="region of interest" description="Disordered" evidence="7">
    <location>
        <begin position="167"/>
        <end position="203"/>
    </location>
</feature>
<dbReference type="InterPro" id="IPR017334">
    <property type="entry name" value="eIF3_g"/>
</dbReference>
<evidence type="ECO:0000256" key="1">
    <source>
        <dbReference type="ARBA" id="ARBA00022490"/>
    </source>
</evidence>
<feature type="compositionally biased region" description="Basic and acidic residues" evidence="7">
    <location>
        <begin position="190"/>
        <end position="203"/>
    </location>
</feature>
<evidence type="ECO:0000256" key="5">
    <source>
        <dbReference type="HAMAP-Rule" id="MF_03006"/>
    </source>
</evidence>
<dbReference type="SMART" id="SM00360">
    <property type="entry name" value="RRM"/>
    <property type="match status" value="1"/>
</dbReference>
<dbReference type="STRING" id="74649.A0A2P6QJ63"/>
<evidence type="ECO:0000256" key="4">
    <source>
        <dbReference type="ARBA" id="ARBA00022917"/>
    </source>
</evidence>
<comment type="subcellular location">
    <subcellularLocation>
        <location evidence="5">Cytoplasm</location>
    </subcellularLocation>
</comment>
<accession>A0A2P6QJ63</accession>
<dbReference type="AlphaFoldDB" id="A0A2P6QJ63"/>
<gene>
    <name evidence="9" type="ORF">RchiOBHm_Chr5g0066441</name>
</gene>
<dbReference type="FunFam" id="3.30.70.330:FF:000342">
    <property type="entry name" value="Eukaryotic translation initiation factor 3 subunit G"/>
    <property type="match status" value="1"/>
</dbReference>
<dbReference type="InterPro" id="IPR012677">
    <property type="entry name" value="Nucleotide-bd_a/b_plait_sf"/>
</dbReference>
<dbReference type="InterPro" id="IPR000504">
    <property type="entry name" value="RRM_dom"/>
</dbReference>
<evidence type="ECO:0000256" key="6">
    <source>
        <dbReference type="PROSITE-ProRule" id="PRU00176"/>
    </source>
</evidence>
<feature type="compositionally biased region" description="Polar residues" evidence="7">
    <location>
        <begin position="171"/>
        <end position="182"/>
    </location>
</feature>
<evidence type="ECO:0000313" key="9">
    <source>
        <dbReference type="EMBL" id="PRQ34221.1"/>
    </source>
</evidence>
<evidence type="ECO:0000256" key="3">
    <source>
        <dbReference type="ARBA" id="ARBA00022884"/>
    </source>
</evidence>
<sequence length="285" mass="32129">MVVMNTGTAHEIRQAKARWGELDEDDGDDLDFLLLPPKEVIGPNENGVKKVIEYKFNEEGKKVKITTTVRTRKVAKARLSKQAAERRSWAKFGEAVNENVGESRTLVSTEEIQLERPKAPGSSKAAKPEPLAPKNNATYIKCRYCKGEHWTSSCPHKDLFQDTEVSEVPVSDNQTPGASKTTYVPPGLRPRADKTEVRPRRDENSVRVTNLSEDTREPDLRELFLPFGEVSRVYVALDKETQVSRGFGFVNFLRREDAQKAINKLNGYGYDNLILSVEWAAPRPN</sequence>
<dbReference type="HAMAP" id="MF_03006">
    <property type="entry name" value="eIF3g"/>
    <property type="match status" value="1"/>
</dbReference>
<evidence type="ECO:0000259" key="8">
    <source>
        <dbReference type="PROSITE" id="PS50102"/>
    </source>
</evidence>
<dbReference type="Proteomes" id="UP000238479">
    <property type="component" value="Chromosome 5"/>
</dbReference>
<dbReference type="Pfam" id="PF00076">
    <property type="entry name" value="RRM_1"/>
    <property type="match status" value="1"/>
</dbReference>
<evidence type="ECO:0000313" key="10">
    <source>
        <dbReference type="Proteomes" id="UP000238479"/>
    </source>
</evidence>
<dbReference type="GO" id="GO:0001732">
    <property type="term" value="P:formation of cytoplasmic translation initiation complex"/>
    <property type="evidence" value="ECO:0007669"/>
    <property type="project" value="UniProtKB-UniRule"/>
</dbReference>
<comment type="similarity">
    <text evidence="5">Belongs to the eIF-3 subunit G family.</text>
</comment>
<proteinExistence type="inferred from homology"/>